<evidence type="ECO:0000313" key="2">
    <source>
        <dbReference type="Proteomes" id="UP000824101"/>
    </source>
</evidence>
<protein>
    <recommendedName>
        <fullName evidence="3">Adhesin domain-containing protein</fullName>
    </recommendedName>
</protein>
<sequence>MENGIYIVNGSTAHDNHMEVTIPKDFQFETVELTVAGGALTAENISTQNLQTSCDKGVIDYSGSVDGGAEVLQFQGKTVLNLNGIQTDYNYNLDLDLGHIGIGDEQYAGPHQNQSIDNSAEKAIDASCAMGSISILFSESQ</sequence>
<organism evidence="1 2">
    <name type="scientific">Candidatus Lachnoclostridium stercorigallinarum</name>
    <dbReference type="NCBI Taxonomy" id="2838634"/>
    <lineage>
        <taxon>Bacteria</taxon>
        <taxon>Bacillati</taxon>
        <taxon>Bacillota</taxon>
        <taxon>Clostridia</taxon>
        <taxon>Lachnospirales</taxon>
        <taxon>Lachnospiraceae</taxon>
    </lineage>
</organism>
<reference evidence="1" key="1">
    <citation type="journal article" date="2021" name="PeerJ">
        <title>Extensive microbial diversity within the chicken gut microbiome revealed by metagenomics and culture.</title>
        <authorList>
            <person name="Gilroy R."/>
            <person name="Ravi A."/>
            <person name="Getino M."/>
            <person name="Pursley I."/>
            <person name="Horton D.L."/>
            <person name="Alikhan N.F."/>
            <person name="Baker D."/>
            <person name="Gharbi K."/>
            <person name="Hall N."/>
            <person name="Watson M."/>
            <person name="Adriaenssens E.M."/>
            <person name="Foster-Nyarko E."/>
            <person name="Jarju S."/>
            <person name="Secka A."/>
            <person name="Antonio M."/>
            <person name="Oren A."/>
            <person name="Chaudhuri R.R."/>
            <person name="La Ragione R."/>
            <person name="Hildebrand F."/>
            <person name="Pallen M.J."/>
        </authorList>
    </citation>
    <scope>NUCLEOTIDE SEQUENCE</scope>
    <source>
        <strain evidence="1">ChiBcec1-1093</strain>
    </source>
</reference>
<accession>A0A9D2GKC0</accession>
<dbReference type="Proteomes" id="UP000824101">
    <property type="component" value="Unassembled WGS sequence"/>
</dbReference>
<evidence type="ECO:0008006" key="3">
    <source>
        <dbReference type="Google" id="ProtNLM"/>
    </source>
</evidence>
<reference evidence="1" key="2">
    <citation type="submission" date="2021-04" db="EMBL/GenBank/DDBJ databases">
        <authorList>
            <person name="Gilroy R."/>
        </authorList>
    </citation>
    <scope>NUCLEOTIDE SEQUENCE</scope>
    <source>
        <strain evidence="1">ChiBcec1-1093</strain>
    </source>
</reference>
<comment type="caution">
    <text evidence="1">The sequence shown here is derived from an EMBL/GenBank/DDBJ whole genome shotgun (WGS) entry which is preliminary data.</text>
</comment>
<proteinExistence type="predicted"/>
<dbReference type="AlphaFoldDB" id="A0A9D2GKC0"/>
<name>A0A9D2GKC0_9FIRM</name>
<dbReference type="EMBL" id="DXBC01000181">
    <property type="protein sequence ID" value="HIZ80367.1"/>
    <property type="molecule type" value="Genomic_DNA"/>
</dbReference>
<evidence type="ECO:0000313" key="1">
    <source>
        <dbReference type="EMBL" id="HIZ80367.1"/>
    </source>
</evidence>
<gene>
    <name evidence="1" type="ORF">IAA17_11335</name>
</gene>